<dbReference type="STRING" id="1481914.JCM19241_4780"/>
<comment type="caution">
    <text evidence="17">The sequence shown here is derived from an EMBL/GenBank/DDBJ whole genome shotgun (WGS) entry which is preliminary data.</text>
</comment>
<keyword evidence="7" id="KW-0479">Metal-binding</keyword>
<evidence type="ECO:0000256" key="11">
    <source>
        <dbReference type="ARBA" id="ARBA00022884"/>
    </source>
</evidence>
<dbReference type="EMBL" id="BBSC01000009">
    <property type="protein sequence ID" value="GAM77657.1"/>
    <property type="molecule type" value="Genomic_DNA"/>
</dbReference>
<comment type="similarity">
    <text evidence="2">Belongs to the class-II aminoacyl-tRNA synthetase family.</text>
</comment>
<dbReference type="PROSITE" id="PS50860">
    <property type="entry name" value="AA_TRNA_LIGASE_II_ALA"/>
    <property type="match status" value="1"/>
</dbReference>
<keyword evidence="9" id="KW-0862">Zinc</keyword>
<dbReference type="GO" id="GO:0005524">
    <property type="term" value="F:ATP binding"/>
    <property type="evidence" value="ECO:0007669"/>
    <property type="project" value="UniProtKB-KW"/>
</dbReference>
<dbReference type="SMART" id="SM00863">
    <property type="entry name" value="tRNA_SAD"/>
    <property type="match status" value="1"/>
</dbReference>
<evidence type="ECO:0000256" key="15">
    <source>
        <dbReference type="SAM" id="Coils"/>
    </source>
</evidence>
<protein>
    <recommendedName>
        <fullName evidence="4">Alanine--tRNA ligase</fullName>
        <ecNumber evidence="3">6.1.1.7</ecNumber>
    </recommendedName>
    <alternativeName>
        <fullName evidence="14">Alanyl-tRNA synthetase</fullName>
    </alternativeName>
</protein>
<dbReference type="Proteomes" id="UP000031666">
    <property type="component" value="Unassembled WGS sequence"/>
</dbReference>
<dbReference type="Gene3D" id="3.10.310.40">
    <property type="match status" value="1"/>
</dbReference>
<keyword evidence="11" id="KW-0694">RNA-binding</keyword>
<keyword evidence="12" id="KW-0648">Protein biosynthesis</keyword>
<feature type="domain" description="Alanyl-transfer RNA synthetases family profile" evidence="16">
    <location>
        <begin position="1"/>
        <end position="199"/>
    </location>
</feature>
<keyword evidence="13 17" id="KW-0030">Aminoacyl-tRNA synthetase</keyword>
<evidence type="ECO:0000256" key="8">
    <source>
        <dbReference type="ARBA" id="ARBA00022741"/>
    </source>
</evidence>
<feature type="coiled-coil region" evidence="15">
    <location>
        <begin position="194"/>
        <end position="235"/>
    </location>
</feature>
<dbReference type="InterPro" id="IPR050058">
    <property type="entry name" value="Ala-tRNA_ligase"/>
</dbReference>
<comment type="cofactor">
    <cofactor evidence="1">
        <name>Zn(2+)</name>
        <dbReference type="ChEBI" id="CHEBI:29105"/>
    </cofactor>
</comment>
<dbReference type="SUPFAM" id="SSF55186">
    <property type="entry name" value="ThrRS/AlaRS common domain"/>
    <property type="match status" value="1"/>
</dbReference>
<evidence type="ECO:0000256" key="9">
    <source>
        <dbReference type="ARBA" id="ARBA00022833"/>
    </source>
</evidence>
<organism evidence="17 18">
    <name type="scientific">Vibrio ishigakensis</name>
    <dbReference type="NCBI Taxonomy" id="1481914"/>
    <lineage>
        <taxon>Bacteria</taxon>
        <taxon>Pseudomonadati</taxon>
        <taxon>Pseudomonadota</taxon>
        <taxon>Gammaproteobacteria</taxon>
        <taxon>Vibrionales</taxon>
        <taxon>Vibrionaceae</taxon>
        <taxon>Vibrio</taxon>
    </lineage>
</organism>
<reference evidence="17 18" key="2">
    <citation type="submission" date="2015-01" db="EMBL/GenBank/DDBJ databases">
        <authorList>
            <consortium name="NBRP consortium"/>
            <person name="Sawabe T."/>
            <person name="Meirelles P."/>
            <person name="Feng G."/>
            <person name="Sayaka M."/>
            <person name="Hattori M."/>
            <person name="Ohkuma M."/>
        </authorList>
    </citation>
    <scope>NUCLEOTIDE SEQUENCE [LARGE SCALE GENOMIC DNA]</scope>
    <source>
        <strain evidence="18">JCM 19241</strain>
    </source>
</reference>
<evidence type="ECO:0000256" key="12">
    <source>
        <dbReference type="ARBA" id="ARBA00022917"/>
    </source>
</evidence>
<dbReference type="PANTHER" id="PTHR11777">
    <property type="entry name" value="ALANYL-TRNA SYNTHETASE"/>
    <property type="match status" value="1"/>
</dbReference>
<dbReference type="GO" id="GO:0000049">
    <property type="term" value="F:tRNA binding"/>
    <property type="evidence" value="ECO:0007669"/>
    <property type="project" value="UniProtKB-KW"/>
</dbReference>
<keyword evidence="10" id="KW-0067">ATP-binding</keyword>
<name>A0A0B8QKK8_9VIBR</name>
<evidence type="ECO:0000256" key="2">
    <source>
        <dbReference type="ARBA" id="ARBA00008226"/>
    </source>
</evidence>
<dbReference type="GO" id="GO:0045892">
    <property type="term" value="P:negative regulation of DNA-templated transcription"/>
    <property type="evidence" value="ECO:0007669"/>
    <property type="project" value="TreeGrafter"/>
</dbReference>
<evidence type="ECO:0000256" key="14">
    <source>
        <dbReference type="ARBA" id="ARBA00032577"/>
    </source>
</evidence>
<dbReference type="EC" id="6.1.1.7" evidence="3"/>
<dbReference type="GO" id="GO:0046872">
    <property type="term" value="F:metal ion binding"/>
    <property type="evidence" value="ECO:0007669"/>
    <property type="project" value="UniProtKB-KW"/>
</dbReference>
<keyword evidence="6 17" id="KW-0436">Ligase</keyword>
<evidence type="ECO:0000256" key="10">
    <source>
        <dbReference type="ARBA" id="ARBA00022840"/>
    </source>
</evidence>
<dbReference type="InterPro" id="IPR018165">
    <property type="entry name" value="Ala-tRNA-synth_IIc_core"/>
</dbReference>
<dbReference type="GO" id="GO:0002161">
    <property type="term" value="F:aminoacyl-tRNA deacylase activity"/>
    <property type="evidence" value="ECO:0007669"/>
    <property type="project" value="TreeGrafter"/>
</dbReference>
<dbReference type="GO" id="GO:0005829">
    <property type="term" value="C:cytosol"/>
    <property type="evidence" value="ECO:0007669"/>
    <property type="project" value="TreeGrafter"/>
</dbReference>
<keyword evidence="5" id="KW-0820">tRNA-binding</keyword>
<dbReference type="Pfam" id="PF02272">
    <property type="entry name" value="DHHA1"/>
    <property type="match status" value="1"/>
</dbReference>
<gene>
    <name evidence="17" type="ORF">JCM19241_4780</name>
</gene>
<evidence type="ECO:0000256" key="5">
    <source>
        <dbReference type="ARBA" id="ARBA00022555"/>
    </source>
</evidence>
<sequence length="351" mass="37297">MLKTETGLFTVTDTQKLGNAIAHHGELTQGVMSKGEAVEAVVDAERRALVSLNHSATHLLHAALRQILGEHVTQKGSLVKPDGLRFDFSHLEAMTADEIKQVERLVNAEVRRNHVIETNVMDIESAKQKGAMALFGEKYDDEVRVLSMGDFSTELCGGIHATNTGDIGLFKIASEGGIAAGIRRIEAVTADAALDVFEQQQEQAQAKLAEAAAKSKSLEKEIAQLKDKLANQESANLIGKVQEINGTKVLIAGLKDGDSKALRTMVDDLKNQVGSGVILLANVAGDKIALIAGVTKDLTSKVKAGELVNLVATQVGGKGGGRPDMAQAGGNDVDALPEAMKSVLPWLEERL</sequence>
<dbReference type="InterPro" id="IPR012947">
    <property type="entry name" value="tRNA_SAD"/>
</dbReference>
<keyword evidence="15" id="KW-0175">Coiled coil</keyword>
<dbReference type="FunFam" id="3.30.54.20:FF:000001">
    <property type="entry name" value="Alanine--tRNA ligase"/>
    <property type="match status" value="1"/>
</dbReference>
<dbReference type="FunFam" id="3.10.310.40:FF:000001">
    <property type="entry name" value="Alanine--tRNA ligase"/>
    <property type="match status" value="1"/>
</dbReference>
<dbReference type="Gene3D" id="3.30.980.10">
    <property type="entry name" value="Threonyl-trna Synthetase, Chain A, domain 2"/>
    <property type="match status" value="1"/>
</dbReference>
<evidence type="ECO:0000256" key="3">
    <source>
        <dbReference type="ARBA" id="ARBA00013168"/>
    </source>
</evidence>
<dbReference type="GO" id="GO:0004813">
    <property type="term" value="F:alanine-tRNA ligase activity"/>
    <property type="evidence" value="ECO:0007669"/>
    <property type="project" value="UniProtKB-EC"/>
</dbReference>
<dbReference type="AlphaFoldDB" id="A0A0B8QKK8"/>
<dbReference type="InterPro" id="IPR018163">
    <property type="entry name" value="Thr/Ala-tRNA-synth_IIc_edit"/>
</dbReference>
<evidence type="ECO:0000256" key="7">
    <source>
        <dbReference type="ARBA" id="ARBA00022723"/>
    </source>
</evidence>
<dbReference type="Pfam" id="PF07973">
    <property type="entry name" value="tRNA_SAD"/>
    <property type="match status" value="1"/>
</dbReference>
<evidence type="ECO:0000256" key="1">
    <source>
        <dbReference type="ARBA" id="ARBA00001947"/>
    </source>
</evidence>
<evidence type="ECO:0000313" key="18">
    <source>
        <dbReference type="Proteomes" id="UP000031666"/>
    </source>
</evidence>
<keyword evidence="8" id="KW-0547">Nucleotide-binding</keyword>
<evidence type="ECO:0000256" key="4">
    <source>
        <dbReference type="ARBA" id="ARBA00017959"/>
    </source>
</evidence>
<reference evidence="17 18" key="1">
    <citation type="submission" date="2015-01" db="EMBL/GenBank/DDBJ databases">
        <title>Vibrio sp. C94 JCM 19241 whole genome shotgun sequence.</title>
        <authorList>
            <person name="Sawabe T."/>
            <person name="Meirelles P."/>
            <person name="Feng G."/>
            <person name="Sayaka M."/>
            <person name="Hattori M."/>
            <person name="Ohkuma M."/>
        </authorList>
    </citation>
    <scope>NUCLEOTIDE SEQUENCE [LARGE SCALE GENOMIC DNA]</scope>
    <source>
        <strain evidence="18">JCM 19241</strain>
    </source>
</reference>
<evidence type="ECO:0000313" key="17">
    <source>
        <dbReference type="EMBL" id="GAM77657.1"/>
    </source>
</evidence>
<dbReference type="Gene3D" id="3.30.54.20">
    <property type="match status" value="1"/>
</dbReference>
<accession>A0A0B8QKK8</accession>
<evidence type="ECO:0000259" key="16">
    <source>
        <dbReference type="PROSITE" id="PS50860"/>
    </source>
</evidence>
<dbReference type="FunFam" id="3.30.980.10:FF:000004">
    <property type="entry name" value="Alanine--tRNA ligase, cytoplasmic"/>
    <property type="match status" value="1"/>
</dbReference>
<dbReference type="PANTHER" id="PTHR11777:SF9">
    <property type="entry name" value="ALANINE--TRNA LIGASE, CYTOPLASMIC"/>
    <property type="match status" value="1"/>
</dbReference>
<proteinExistence type="inferred from homology"/>
<evidence type="ECO:0000256" key="6">
    <source>
        <dbReference type="ARBA" id="ARBA00022598"/>
    </source>
</evidence>
<evidence type="ECO:0000256" key="13">
    <source>
        <dbReference type="ARBA" id="ARBA00023146"/>
    </source>
</evidence>
<dbReference type="InterPro" id="IPR003156">
    <property type="entry name" value="DHHA1_dom"/>
</dbReference>
<dbReference type="GO" id="GO:0006419">
    <property type="term" value="P:alanyl-tRNA aminoacylation"/>
    <property type="evidence" value="ECO:0007669"/>
    <property type="project" value="InterPro"/>
</dbReference>